<comment type="similarity">
    <text evidence="1">Belongs to the methyltransferase superfamily. LaeA methyltransferase family.</text>
</comment>
<evidence type="ECO:0008006" key="4">
    <source>
        <dbReference type="Google" id="ProtNLM"/>
    </source>
</evidence>
<evidence type="ECO:0000256" key="1">
    <source>
        <dbReference type="ARBA" id="ARBA00038158"/>
    </source>
</evidence>
<dbReference type="Pfam" id="PF13489">
    <property type="entry name" value="Methyltransf_23"/>
    <property type="match status" value="1"/>
</dbReference>
<dbReference type="InterPro" id="IPR029063">
    <property type="entry name" value="SAM-dependent_MTases_sf"/>
</dbReference>
<comment type="caution">
    <text evidence="2">The sequence shown here is derived from an EMBL/GenBank/DDBJ whole genome shotgun (WGS) entry which is preliminary data.</text>
</comment>
<evidence type="ECO:0000313" key="2">
    <source>
        <dbReference type="EMBL" id="CAK7234362.1"/>
    </source>
</evidence>
<evidence type="ECO:0000313" key="3">
    <source>
        <dbReference type="Proteomes" id="UP001642406"/>
    </source>
</evidence>
<keyword evidence="3" id="KW-1185">Reference proteome</keyword>
<dbReference type="Gene3D" id="3.40.50.150">
    <property type="entry name" value="Vaccinia Virus protein VP39"/>
    <property type="match status" value="1"/>
</dbReference>
<name>A0ABP0CS06_9PEZI</name>
<dbReference type="CDD" id="cd02440">
    <property type="entry name" value="AdoMet_MTases"/>
    <property type="match status" value="1"/>
</dbReference>
<dbReference type="PANTHER" id="PTHR43591:SF10">
    <property type="entry name" value="ABC TRANSMEMBRANE TYPE-1 DOMAIN-CONTAINING PROTEIN-RELATED"/>
    <property type="match status" value="1"/>
</dbReference>
<organism evidence="2 3">
    <name type="scientific">Sporothrix bragantina</name>
    <dbReference type="NCBI Taxonomy" id="671064"/>
    <lineage>
        <taxon>Eukaryota</taxon>
        <taxon>Fungi</taxon>
        <taxon>Dikarya</taxon>
        <taxon>Ascomycota</taxon>
        <taxon>Pezizomycotina</taxon>
        <taxon>Sordariomycetes</taxon>
        <taxon>Sordariomycetidae</taxon>
        <taxon>Ophiostomatales</taxon>
        <taxon>Ophiostomataceae</taxon>
        <taxon>Sporothrix</taxon>
    </lineage>
</organism>
<dbReference type="PANTHER" id="PTHR43591">
    <property type="entry name" value="METHYLTRANSFERASE"/>
    <property type="match status" value="1"/>
</dbReference>
<proteinExistence type="inferred from homology"/>
<dbReference type="Proteomes" id="UP001642406">
    <property type="component" value="Unassembled WGS sequence"/>
</dbReference>
<dbReference type="EMBL" id="CAWUHC010000127">
    <property type="protein sequence ID" value="CAK7234362.1"/>
    <property type="molecule type" value="Genomic_DNA"/>
</dbReference>
<gene>
    <name evidence="2" type="ORF">SBRCBS47491_008922</name>
</gene>
<sequence length="355" mass="40340">MDDSSDFIEPASADDDSSVLSNDLAAVTSDYDPSIYEHQQNTASLVGSVTSSVNEHIYENGRRYHRYKSGRYPIPNDDKEAIRENVRNALFFELLGGRLHLAPIGDNPQNIIDIGTGFGDWAIDMGDRYPSARVVGLDLSPIQSVWIPPNVEFVVDDVEDNAWIHGSDYDLIHLRMTAVILKSPATVAATAFAHLKPGGWIEFQEVYPRIGCHDDTMPDDYVVAQFYRLAARELQRQHGWDLYAAEHLPRQLEEIGFVNIQRKVCHVPIGYWPKDRHRMQHAFLFEETLTEFMDVMRAKPLNTDVHDILPLDDDNKTPLTAQDIDKLCANVRTALCARNVHAYIPFHFVWAQKPN</sequence>
<accession>A0ABP0CS06</accession>
<reference evidence="2 3" key="1">
    <citation type="submission" date="2024-01" db="EMBL/GenBank/DDBJ databases">
        <authorList>
            <person name="Allen C."/>
            <person name="Tagirdzhanova G."/>
        </authorList>
    </citation>
    <scope>NUCLEOTIDE SEQUENCE [LARGE SCALE GENOMIC DNA]</scope>
</reference>
<protein>
    <recommendedName>
        <fullName evidence="4">Methyltransferase domain-containing protein</fullName>
    </recommendedName>
</protein>
<dbReference type="SUPFAM" id="SSF53335">
    <property type="entry name" value="S-adenosyl-L-methionine-dependent methyltransferases"/>
    <property type="match status" value="1"/>
</dbReference>